<comment type="caution">
    <text evidence="2">The sequence shown here is derived from an EMBL/GenBank/DDBJ whole genome shotgun (WGS) entry which is preliminary data.</text>
</comment>
<evidence type="ECO:0000256" key="1">
    <source>
        <dbReference type="SAM" id="Phobius"/>
    </source>
</evidence>
<accession>A0A2R7Y950</accession>
<keyword evidence="1" id="KW-1133">Transmembrane helix</keyword>
<name>A0A2R7Y950_9CREN</name>
<protein>
    <submittedName>
        <fullName evidence="2">Uncharacterized protein</fullName>
    </submittedName>
</protein>
<organism evidence="2 3">
    <name type="scientific">Zestosphaera tikiterensis</name>
    <dbReference type="NCBI Taxonomy" id="1973259"/>
    <lineage>
        <taxon>Archaea</taxon>
        <taxon>Thermoproteota</taxon>
        <taxon>Thermoprotei</taxon>
        <taxon>Desulfurococcales</taxon>
        <taxon>Desulfurococcaceae</taxon>
        <taxon>Zestosphaera</taxon>
    </lineage>
</organism>
<sequence length="113" mass="12737">MNLREALKSLGMALPLVLMLLELLFSTFFRASMDVVNVGLDRDRLKSFLEEQVVPEVGLLRAAVEAYPDNVTIWVASDNLLAVEALKILNSRYAYVVKEKLEEYFNGGVQRTS</sequence>
<evidence type="ECO:0000313" key="3">
    <source>
        <dbReference type="Proteomes" id="UP000244093"/>
    </source>
</evidence>
<gene>
    <name evidence="2" type="ORF">B7O98_00460</name>
</gene>
<keyword evidence="1" id="KW-0472">Membrane</keyword>
<dbReference type="AlphaFoldDB" id="A0A2R7Y950"/>
<proteinExistence type="predicted"/>
<feature type="transmembrane region" description="Helical" evidence="1">
    <location>
        <begin position="6"/>
        <end position="25"/>
    </location>
</feature>
<reference evidence="2 3" key="1">
    <citation type="journal article" date="2018" name="Syst. Appl. Microbiol.">
        <title>A new symbiotic nanoarchaeote (Candidatus Nanoclepta minutus) and its host (Zestosphaera tikiterensis gen. nov., sp. nov.) from a New Zealand hot spring.</title>
        <authorList>
            <person name="St John E."/>
            <person name="Liu Y."/>
            <person name="Podar M."/>
            <person name="Stott M.B."/>
            <person name="Meneghin J."/>
            <person name="Chen Z."/>
            <person name="Lagutin K."/>
            <person name="Mitchell K."/>
            <person name="Reysenbach A.L."/>
        </authorList>
    </citation>
    <scope>NUCLEOTIDE SEQUENCE [LARGE SCALE GENOMIC DNA]</scope>
    <source>
        <strain evidence="2">NZ3</strain>
    </source>
</reference>
<evidence type="ECO:0000313" key="2">
    <source>
        <dbReference type="EMBL" id="PUA33927.1"/>
    </source>
</evidence>
<keyword evidence="1" id="KW-0812">Transmembrane</keyword>
<dbReference type="Proteomes" id="UP000244093">
    <property type="component" value="Unassembled WGS sequence"/>
</dbReference>
<dbReference type="EMBL" id="NBVN01000001">
    <property type="protein sequence ID" value="PUA33927.1"/>
    <property type="molecule type" value="Genomic_DNA"/>
</dbReference>